<name>A0A1Q2ZV20_ZYGRO</name>
<comment type="caution">
    <text evidence="2">The sequence shown here is derived from an EMBL/GenBank/DDBJ whole genome shotgun (WGS) entry which is preliminary data.</text>
</comment>
<proteinExistence type="predicted"/>
<dbReference type="Proteomes" id="UP000187013">
    <property type="component" value="Unassembled WGS sequence"/>
</dbReference>
<protein>
    <submittedName>
        <fullName evidence="2">Uncharacterized protein</fullName>
    </submittedName>
</protein>
<accession>A0A1Q2ZV20</accession>
<reference evidence="2 3" key="1">
    <citation type="submission" date="2016-08" db="EMBL/GenBank/DDBJ databases">
        <title>Draft genome sequence of allopolyploid Zygosaccharomyces rouxii.</title>
        <authorList>
            <person name="Watanabe J."/>
            <person name="Uehara K."/>
            <person name="Mogi Y."/>
            <person name="Tsukioka Y."/>
        </authorList>
    </citation>
    <scope>NUCLEOTIDE SEQUENCE [LARGE SCALE GENOMIC DNA]</scope>
    <source>
        <strain evidence="2 3">NBRC 110957</strain>
    </source>
</reference>
<dbReference type="OrthoDB" id="4068074at2759"/>
<evidence type="ECO:0000256" key="1">
    <source>
        <dbReference type="SAM" id="MobiDB-lite"/>
    </source>
</evidence>
<evidence type="ECO:0000313" key="3">
    <source>
        <dbReference type="Proteomes" id="UP000187013"/>
    </source>
</evidence>
<feature type="compositionally biased region" description="Polar residues" evidence="1">
    <location>
        <begin position="129"/>
        <end position="151"/>
    </location>
</feature>
<feature type="region of interest" description="Disordered" evidence="1">
    <location>
        <begin position="178"/>
        <end position="202"/>
    </location>
</feature>
<gene>
    <name evidence="2" type="ORF">ZYGR_0E01740</name>
</gene>
<evidence type="ECO:0000313" key="2">
    <source>
        <dbReference type="EMBL" id="GAV47158.1"/>
    </source>
</evidence>
<dbReference type="EMBL" id="BDGX01000005">
    <property type="protein sequence ID" value="GAV47158.1"/>
    <property type="molecule type" value="Genomic_DNA"/>
</dbReference>
<sequence length="266" mass="30390">MSRRLELGLVSHIDDIDRLTFLSDVNIEPFDDTSNTSSSRHGNSINALGRIVDSFEKDHVLITKCIAMNKRAWEIDLYAEDVAGFPILDVPIKCDVISELVQLLRSDKSSDDSCLNVIKSLQRIIETSSIGSPRSNQSDSTAETRDPSGTPSRIERHFRRLSIDPYWFSNAFGPSKQHRPPLFSTKSTRSTPDWHGEEEPAQRENYTKFPHYKQLITTLYQELCRRDGYNQQNDPLFAQVSDTICQFILQDCKTLLAGYIERKLMS</sequence>
<feature type="compositionally biased region" description="Basic and acidic residues" evidence="1">
    <location>
        <begin position="192"/>
        <end position="202"/>
    </location>
</feature>
<feature type="region of interest" description="Disordered" evidence="1">
    <location>
        <begin position="129"/>
        <end position="154"/>
    </location>
</feature>
<dbReference type="AlphaFoldDB" id="A0A1Q2ZV20"/>
<organism evidence="2 3">
    <name type="scientific">Zygosaccharomyces rouxii</name>
    <dbReference type="NCBI Taxonomy" id="4956"/>
    <lineage>
        <taxon>Eukaryota</taxon>
        <taxon>Fungi</taxon>
        <taxon>Dikarya</taxon>
        <taxon>Ascomycota</taxon>
        <taxon>Saccharomycotina</taxon>
        <taxon>Saccharomycetes</taxon>
        <taxon>Saccharomycetales</taxon>
        <taxon>Saccharomycetaceae</taxon>
        <taxon>Zygosaccharomyces</taxon>
    </lineage>
</organism>